<dbReference type="InterPro" id="IPR045584">
    <property type="entry name" value="Pilin-like"/>
</dbReference>
<dbReference type="Proteomes" id="UP000179113">
    <property type="component" value="Unassembled WGS sequence"/>
</dbReference>
<proteinExistence type="predicted"/>
<reference evidence="2 3" key="1">
    <citation type="journal article" date="2016" name="Nat. Commun.">
        <title>Thousands of microbial genomes shed light on interconnected biogeochemical processes in an aquifer system.</title>
        <authorList>
            <person name="Anantharaman K."/>
            <person name="Brown C.T."/>
            <person name="Hug L.A."/>
            <person name="Sharon I."/>
            <person name="Castelle C.J."/>
            <person name="Probst A.J."/>
            <person name="Thomas B.C."/>
            <person name="Singh A."/>
            <person name="Wilkins M.J."/>
            <person name="Karaoz U."/>
            <person name="Brodie E.L."/>
            <person name="Williams K.H."/>
            <person name="Hubbard S.S."/>
            <person name="Banfield J.F."/>
        </authorList>
    </citation>
    <scope>NUCLEOTIDE SEQUENCE [LARGE SCALE GENOMIC DNA]</scope>
</reference>
<evidence type="ECO:0000256" key="1">
    <source>
        <dbReference type="SAM" id="Phobius"/>
    </source>
</evidence>
<evidence type="ECO:0000313" key="3">
    <source>
        <dbReference type="Proteomes" id="UP000179113"/>
    </source>
</evidence>
<feature type="transmembrane region" description="Helical" evidence="1">
    <location>
        <begin position="41"/>
        <end position="63"/>
    </location>
</feature>
<dbReference type="AlphaFoldDB" id="A0A1F4WH48"/>
<keyword evidence="1" id="KW-0472">Membrane</keyword>
<organism evidence="2 3">
    <name type="scientific">candidate division WWE3 bacterium RIFOXYC1_FULL_39_7</name>
    <dbReference type="NCBI Taxonomy" id="1802643"/>
    <lineage>
        <taxon>Bacteria</taxon>
        <taxon>Katanobacteria</taxon>
    </lineage>
</organism>
<dbReference type="NCBIfam" id="TIGR02532">
    <property type="entry name" value="IV_pilin_GFxxxE"/>
    <property type="match status" value="1"/>
</dbReference>
<keyword evidence="1" id="KW-0812">Transmembrane</keyword>
<dbReference type="SUPFAM" id="SSF54523">
    <property type="entry name" value="Pili subunits"/>
    <property type="match status" value="1"/>
</dbReference>
<accession>A0A1F4WH48</accession>
<dbReference type="EMBL" id="MEWA01000033">
    <property type="protein sequence ID" value="OGC68699.1"/>
    <property type="molecule type" value="Genomic_DNA"/>
</dbReference>
<sequence length="209" mass="22919">MKQNRFTQNLWKTSGFTHTVWKPSGFRHTVWKPSGFTLIELLLVITLVSISIGVTGDILISLVRSYSKTTVINELEQQANFLGLKLEKELRNAANVSITNGGTRISFEDSSANVTICYNVANNNLYRTTTSGSCTWSTNNADALVATPEVGQTVGGIHMVCNTTCFTLLSSSPQVVDISLLFRQAQTAGSTSFEGEIQIRNTVVIRNSY</sequence>
<gene>
    <name evidence="2" type="ORF">A2415_01965</name>
</gene>
<protein>
    <submittedName>
        <fullName evidence="2">Uncharacterized protein</fullName>
    </submittedName>
</protein>
<dbReference type="InterPro" id="IPR012902">
    <property type="entry name" value="N_methyl_site"/>
</dbReference>
<keyword evidence="1" id="KW-1133">Transmembrane helix</keyword>
<evidence type="ECO:0000313" key="2">
    <source>
        <dbReference type="EMBL" id="OGC68699.1"/>
    </source>
</evidence>
<dbReference type="Pfam" id="PF07963">
    <property type="entry name" value="N_methyl"/>
    <property type="match status" value="1"/>
</dbReference>
<comment type="caution">
    <text evidence="2">The sequence shown here is derived from an EMBL/GenBank/DDBJ whole genome shotgun (WGS) entry which is preliminary data.</text>
</comment>
<name>A0A1F4WH48_UNCKA</name>